<dbReference type="SMART" id="SM00267">
    <property type="entry name" value="GGDEF"/>
    <property type="match status" value="1"/>
</dbReference>
<dbReference type="PROSITE" id="PS50887">
    <property type="entry name" value="GGDEF"/>
    <property type="match status" value="1"/>
</dbReference>
<dbReference type="PANTHER" id="PTHR45138">
    <property type="entry name" value="REGULATORY COMPONENTS OF SENSORY TRANSDUCTION SYSTEM"/>
    <property type="match status" value="1"/>
</dbReference>
<dbReference type="Proteomes" id="UP001595693">
    <property type="component" value="Unassembled WGS sequence"/>
</dbReference>
<keyword evidence="6" id="KW-1185">Reference proteome</keyword>
<comment type="catalytic activity">
    <reaction evidence="2">
        <text>2 GTP = 3',3'-c-di-GMP + 2 diphosphate</text>
        <dbReference type="Rhea" id="RHEA:24898"/>
        <dbReference type="ChEBI" id="CHEBI:33019"/>
        <dbReference type="ChEBI" id="CHEBI:37565"/>
        <dbReference type="ChEBI" id="CHEBI:58805"/>
        <dbReference type="EC" id="2.7.7.65"/>
    </reaction>
</comment>
<evidence type="ECO:0000256" key="2">
    <source>
        <dbReference type="ARBA" id="ARBA00034247"/>
    </source>
</evidence>
<dbReference type="PANTHER" id="PTHR45138:SF9">
    <property type="entry name" value="DIGUANYLATE CYCLASE DGCM-RELATED"/>
    <property type="match status" value="1"/>
</dbReference>
<evidence type="ECO:0000313" key="5">
    <source>
        <dbReference type="EMBL" id="MFC3934509.1"/>
    </source>
</evidence>
<dbReference type="CDD" id="cd01949">
    <property type="entry name" value="GGDEF"/>
    <property type="match status" value="1"/>
</dbReference>
<dbReference type="EMBL" id="JBHSAJ010000018">
    <property type="protein sequence ID" value="MFC3934509.1"/>
    <property type="molecule type" value="Genomic_DNA"/>
</dbReference>
<feature type="domain" description="GGDEF" evidence="4">
    <location>
        <begin position="236"/>
        <end position="362"/>
    </location>
</feature>
<gene>
    <name evidence="5" type="ORF">ACFOW3_07715</name>
</gene>
<comment type="caution">
    <text evidence="5">The sequence shown here is derived from an EMBL/GenBank/DDBJ whole genome shotgun (WGS) entry which is preliminary data.</text>
</comment>
<feature type="coiled-coil region" evidence="3">
    <location>
        <begin position="174"/>
        <end position="208"/>
    </location>
</feature>
<dbReference type="Gene3D" id="3.30.70.270">
    <property type="match status" value="1"/>
</dbReference>
<dbReference type="SUPFAM" id="SSF55781">
    <property type="entry name" value="GAF domain-like"/>
    <property type="match status" value="1"/>
</dbReference>
<protein>
    <recommendedName>
        <fullName evidence="1">diguanylate cyclase</fullName>
        <ecNumber evidence="1">2.7.7.65</ecNumber>
    </recommendedName>
</protein>
<sequence>MTELPPPLPADDARIQAALTDTLRLAAVRETGLLDSIAEESFDRLTRLASTITGAPVTFISLLDAHRDFYKSTFGMGEPLSTLRQLTGRTFCHYSMVSDGPLVLEDATQLPVFRDVPTVASLGVRAYAGIPLKTEAGEVLGSFCAVDFKAKQWTEKDIEILVELAHSTMREIRLRRALRDAEVLNQQLVEQIQKVDALNLALNELARTDPLTGLRNRRAFDDSLELELAVVERTQSPLSLLMLDVDHFKQINDNFGHEAGDKVLRSIAQVLSGCVRIIDIVARVGGEEFAVILPHTDAQGAHEVAQRMRVAVAQAGWLSQPTTISIGAASLRDAESACSLFARADAALYAAKKSGRNRVVTA</sequence>
<dbReference type="RefSeq" id="WP_055398778.1">
    <property type="nucleotide sequence ID" value="NZ_JAMXAX010000073.1"/>
</dbReference>
<dbReference type="GO" id="GO:0052621">
    <property type="term" value="F:diguanylate cyclase activity"/>
    <property type="evidence" value="ECO:0007669"/>
    <property type="project" value="UniProtKB-EC"/>
</dbReference>
<dbReference type="InterPro" id="IPR003018">
    <property type="entry name" value="GAF"/>
</dbReference>
<accession>A0ABV8D8Q2</accession>
<dbReference type="SUPFAM" id="SSF55073">
    <property type="entry name" value="Nucleotide cyclase"/>
    <property type="match status" value="1"/>
</dbReference>
<dbReference type="Pfam" id="PF01590">
    <property type="entry name" value="GAF"/>
    <property type="match status" value="1"/>
</dbReference>
<dbReference type="NCBIfam" id="TIGR00254">
    <property type="entry name" value="GGDEF"/>
    <property type="match status" value="1"/>
</dbReference>
<dbReference type="Gene3D" id="3.30.450.40">
    <property type="match status" value="1"/>
</dbReference>
<evidence type="ECO:0000259" key="4">
    <source>
        <dbReference type="PROSITE" id="PS50887"/>
    </source>
</evidence>
<dbReference type="InterPro" id="IPR029787">
    <property type="entry name" value="Nucleotide_cyclase"/>
</dbReference>
<evidence type="ECO:0000256" key="3">
    <source>
        <dbReference type="SAM" id="Coils"/>
    </source>
</evidence>
<organism evidence="5 6">
    <name type="scientific">Acidovorax facilis</name>
    <dbReference type="NCBI Taxonomy" id="12917"/>
    <lineage>
        <taxon>Bacteria</taxon>
        <taxon>Pseudomonadati</taxon>
        <taxon>Pseudomonadota</taxon>
        <taxon>Betaproteobacteria</taxon>
        <taxon>Burkholderiales</taxon>
        <taxon>Comamonadaceae</taxon>
        <taxon>Acidovorax</taxon>
    </lineage>
</organism>
<keyword evidence="3" id="KW-0175">Coiled coil</keyword>
<evidence type="ECO:0000256" key="1">
    <source>
        <dbReference type="ARBA" id="ARBA00012528"/>
    </source>
</evidence>
<dbReference type="Pfam" id="PF00990">
    <property type="entry name" value="GGDEF"/>
    <property type="match status" value="1"/>
</dbReference>
<keyword evidence="5" id="KW-0808">Transferase</keyword>
<dbReference type="InterPro" id="IPR029016">
    <property type="entry name" value="GAF-like_dom_sf"/>
</dbReference>
<dbReference type="InterPro" id="IPR043128">
    <property type="entry name" value="Rev_trsase/Diguanyl_cyclase"/>
</dbReference>
<proteinExistence type="predicted"/>
<evidence type="ECO:0000313" key="6">
    <source>
        <dbReference type="Proteomes" id="UP001595693"/>
    </source>
</evidence>
<name>A0ABV8D8Q2_9BURK</name>
<dbReference type="EC" id="2.7.7.65" evidence="1"/>
<keyword evidence="5" id="KW-0548">Nucleotidyltransferase</keyword>
<dbReference type="InterPro" id="IPR000160">
    <property type="entry name" value="GGDEF_dom"/>
</dbReference>
<dbReference type="InterPro" id="IPR050469">
    <property type="entry name" value="Diguanylate_Cyclase"/>
</dbReference>
<reference evidence="6" key="1">
    <citation type="journal article" date="2019" name="Int. J. Syst. Evol. Microbiol.">
        <title>The Global Catalogue of Microorganisms (GCM) 10K type strain sequencing project: providing services to taxonomists for standard genome sequencing and annotation.</title>
        <authorList>
            <consortium name="The Broad Institute Genomics Platform"/>
            <consortium name="The Broad Institute Genome Sequencing Center for Infectious Disease"/>
            <person name="Wu L."/>
            <person name="Ma J."/>
        </authorList>
    </citation>
    <scope>NUCLEOTIDE SEQUENCE [LARGE SCALE GENOMIC DNA]</scope>
    <source>
        <strain evidence="6">CCUG 2113</strain>
    </source>
</reference>
<dbReference type="SMART" id="SM00065">
    <property type="entry name" value="GAF"/>
    <property type="match status" value="1"/>
</dbReference>